<dbReference type="PANTHER" id="PTHR10192:SF5">
    <property type="entry name" value="GEPHYRIN"/>
    <property type="match status" value="1"/>
</dbReference>
<keyword evidence="5" id="KW-0479">Metal-binding</keyword>
<comment type="function">
    <text evidence="5">Catalyzes two steps in the biosynthesis of the molybdenum cofactor. In the first step, molybdopterin is adenylated. Subsequently, molybdate is inserted into adenylated molybdopterin and AMP is released.</text>
</comment>
<protein>
    <submittedName>
        <fullName evidence="7">Molybdopterin biosynthesis protein CNX1</fullName>
    </submittedName>
</protein>
<dbReference type="FunFam" id="3.40.980.10:FF:000001">
    <property type="entry name" value="Molybdopterin molybdenumtransferase"/>
    <property type="match status" value="1"/>
</dbReference>
<comment type="similarity">
    <text evidence="2">In the N-terminal section; belongs to the MoaB/Mog family.</text>
</comment>
<keyword evidence="5" id="KW-0808">Transferase</keyword>
<dbReference type="InterPro" id="IPR036135">
    <property type="entry name" value="MoeA_linker/N_sf"/>
</dbReference>
<dbReference type="Gene3D" id="2.170.190.11">
    <property type="entry name" value="Molybdopterin biosynthesis moea protein, domain 3"/>
    <property type="match status" value="1"/>
</dbReference>
<dbReference type="GO" id="GO:0006777">
    <property type="term" value="P:Mo-molybdopterin cofactor biosynthetic process"/>
    <property type="evidence" value="ECO:0007669"/>
    <property type="project" value="UniProtKB-UniRule"/>
</dbReference>
<evidence type="ECO:0000256" key="4">
    <source>
        <dbReference type="ARBA" id="ARBA00023150"/>
    </source>
</evidence>
<dbReference type="InterPro" id="IPR005110">
    <property type="entry name" value="MoeA_linker/N"/>
</dbReference>
<keyword evidence="8" id="KW-1185">Reference proteome</keyword>
<dbReference type="Pfam" id="PF03453">
    <property type="entry name" value="MoeA_N"/>
    <property type="match status" value="1"/>
</dbReference>
<dbReference type="AlphaFoldDB" id="A0A5J4Z440"/>
<comment type="pathway">
    <text evidence="1 5">Cofactor biosynthesis; molybdopterin biosynthesis.</text>
</comment>
<dbReference type="GO" id="GO:0061598">
    <property type="term" value="F:molybdopterin adenylyltransferase activity"/>
    <property type="evidence" value="ECO:0007669"/>
    <property type="project" value="UniProtKB-UniRule"/>
</dbReference>
<dbReference type="InterPro" id="IPR008284">
    <property type="entry name" value="MoCF_biosynth_CS"/>
</dbReference>
<dbReference type="CDD" id="cd00887">
    <property type="entry name" value="MoeA"/>
    <property type="match status" value="1"/>
</dbReference>
<reference evidence="8" key="1">
    <citation type="journal article" date="2019" name="Nat. Commun.">
        <title>Expansion of phycobilisome linker gene families in mesophilic red algae.</title>
        <authorList>
            <person name="Lee J."/>
            <person name="Kim D."/>
            <person name="Bhattacharya D."/>
            <person name="Yoon H.S."/>
        </authorList>
    </citation>
    <scope>NUCLEOTIDE SEQUENCE [LARGE SCALE GENOMIC DNA]</scope>
    <source>
        <strain evidence="8">CCMP 1328</strain>
    </source>
</reference>
<keyword evidence="4 5" id="KW-0501">Molybdenum cofactor biosynthesis</keyword>
<comment type="catalytic activity">
    <reaction evidence="5">
        <text>molybdopterin + ATP + H(+) = adenylyl-molybdopterin + diphosphate</text>
        <dbReference type="Rhea" id="RHEA:31331"/>
        <dbReference type="ChEBI" id="CHEBI:15378"/>
        <dbReference type="ChEBI" id="CHEBI:30616"/>
        <dbReference type="ChEBI" id="CHEBI:33019"/>
        <dbReference type="ChEBI" id="CHEBI:58698"/>
        <dbReference type="ChEBI" id="CHEBI:62727"/>
    </reaction>
</comment>
<keyword evidence="5" id="KW-0460">Magnesium</keyword>
<dbReference type="PANTHER" id="PTHR10192">
    <property type="entry name" value="MOLYBDOPTERIN BIOSYNTHESIS PROTEIN"/>
    <property type="match status" value="1"/>
</dbReference>
<dbReference type="Proteomes" id="UP000324585">
    <property type="component" value="Unassembled WGS sequence"/>
</dbReference>
<dbReference type="PROSITE" id="PS01079">
    <property type="entry name" value="MOCF_BIOSYNTHESIS_2"/>
    <property type="match status" value="1"/>
</dbReference>
<dbReference type="Gene3D" id="3.40.980.10">
    <property type="entry name" value="MoaB/Mog-like domain"/>
    <property type="match status" value="1"/>
</dbReference>
<dbReference type="InterPro" id="IPR036688">
    <property type="entry name" value="MoeA_C_domain_IV_sf"/>
</dbReference>
<evidence type="ECO:0000256" key="1">
    <source>
        <dbReference type="ARBA" id="ARBA00005046"/>
    </source>
</evidence>
<dbReference type="GO" id="GO:0005524">
    <property type="term" value="F:ATP binding"/>
    <property type="evidence" value="ECO:0007669"/>
    <property type="project" value="UniProtKB-UniRule"/>
</dbReference>
<dbReference type="OMA" id="ESPYPMI"/>
<evidence type="ECO:0000259" key="6">
    <source>
        <dbReference type="SMART" id="SM00852"/>
    </source>
</evidence>
<dbReference type="Gene3D" id="3.90.105.10">
    <property type="entry name" value="Molybdopterin biosynthesis moea protein, domain 2"/>
    <property type="match status" value="1"/>
</dbReference>
<keyword evidence="5" id="KW-0500">Molybdenum</keyword>
<accession>A0A5J4Z440</accession>
<dbReference type="SMART" id="SM00852">
    <property type="entry name" value="MoCF_biosynth"/>
    <property type="match status" value="1"/>
</dbReference>
<dbReference type="SUPFAM" id="SSF53218">
    <property type="entry name" value="Molybdenum cofactor biosynthesis proteins"/>
    <property type="match status" value="1"/>
</dbReference>
<comment type="cofactor">
    <cofactor evidence="5">
        <name>Mg(2+)</name>
        <dbReference type="ChEBI" id="CHEBI:18420"/>
    </cofactor>
</comment>
<dbReference type="InterPro" id="IPR005111">
    <property type="entry name" value="MoeA_C_domain_IV"/>
</dbReference>
<dbReference type="Pfam" id="PF00994">
    <property type="entry name" value="MoCF_biosynth"/>
    <property type="match status" value="1"/>
</dbReference>
<dbReference type="UniPathway" id="UPA00344"/>
<feature type="domain" description="MoaB/Mog" evidence="6">
    <location>
        <begin position="213"/>
        <end position="367"/>
    </location>
</feature>
<name>A0A5J4Z440_PORPP</name>
<dbReference type="GO" id="GO:0061599">
    <property type="term" value="F:molybdopterin molybdotransferase activity"/>
    <property type="evidence" value="ECO:0007669"/>
    <property type="project" value="UniProtKB-UniRule"/>
</dbReference>
<dbReference type="SUPFAM" id="SSF63882">
    <property type="entry name" value="MoeA N-terminal region -like"/>
    <property type="match status" value="1"/>
</dbReference>
<dbReference type="InterPro" id="IPR001453">
    <property type="entry name" value="MoaB/Mog_dom"/>
</dbReference>
<evidence type="ECO:0000256" key="5">
    <source>
        <dbReference type="RuleBase" id="RU365090"/>
    </source>
</evidence>
<evidence type="ECO:0000313" key="7">
    <source>
        <dbReference type="EMBL" id="KAA8498406.1"/>
    </source>
</evidence>
<evidence type="ECO:0000256" key="3">
    <source>
        <dbReference type="ARBA" id="ARBA00008339"/>
    </source>
</evidence>
<dbReference type="InterPro" id="IPR036425">
    <property type="entry name" value="MoaB/Mog-like_dom_sf"/>
</dbReference>
<dbReference type="OrthoDB" id="4349954at2759"/>
<evidence type="ECO:0000313" key="8">
    <source>
        <dbReference type="Proteomes" id="UP000324585"/>
    </source>
</evidence>
<comment type="similarity">
    <text evidence="3">In the C-terminal section; belongs to the MoeA family.</text>
</comment>
<organism evidence="7 8">
    <name type="scientific">Porphyridium purpureum</name>
    <name type="common">Red alga</name>
    <name type="synonym">Porphyridium cruentum</name>
    <dbReference type="NCBI Taxonomy" id="35688"/>
    <lineage>
        <taxon>Eukaryota</taxon>
        <taxon>Rhodophyta</taxon>
        <taxon>Bangiophyceae</taxon>
        <taxon>Porphyridiales</taxon>
        <taxon>Porphyridiaceae</taxon>
        <taxon>Porphyridium</taxon>
    </lineage>
</organism>
<dbReference type="Pfam" id="PF03454">
    <property type="entry name" value="MoeA_C"/>
    <property type="match status" value="1"/>
</dbReference>
<sequence length="460" mass="49111">MESERDTVRKSLYEMVDMERAIEQVVSTCQDIFLASSKSGAGYSERVPLSECYGRVLADDLFSVVDVPGAPVSMKDGYAVRMSDFEAPVSPQHEAAGTRVFAVKMEMHATQTGEEQIPVLPDGCVAYVATGAVLPLGADAVVMVENTRAASDESVEILKAPYCRGQDIRPRGVDLAKGQLVLSKSELILEAEIGLLAACGVSHVSVIRPPVVGVLSTGDEVVDVSESRSAALSAGSTYDSNRPMLLAACAAAHAQVVDLGIVHDHAAELERTFMDACAKCDLIVTSGGVSMGRRDLLQRILASKGTVHFGRVRMKPGKPLTFATLLPNAFEPDAPPLPRTRVVLSLPGNPVSSFVCLHLVVIPAIRSLQGHASPLPPIVDAVLAQDVKLDPERPEYHRATLVWNAELGAFQARSTGVQQSSRLLSARSANAFLVLPALDETLKSGSKVRAMLIMQERLNG</sequence>
<dbReference type="Gene3D" id="2.40.340.10">
    <property type="entry name" value="MoeA, C-terminal, domain IV"/>
    <property type="match status" value="1"/>
</dbReference>
<comment type="similarity">
    <text evidence="5">Belongs to the MoeA family.</text>
</comment>
<dbReference type="GO" id="GO:0046872">
    <property type="term" value="F:metal ion binding"/>
    <property type="evidence" value="ECO:0007669"/>
    <property type="project" value="UniProtKB-UniRule"/>
</dbReference>
<comment type="caution">
    <text evidence="7">The sequence shown here is derived from an EMBL/GenBank/DDBJ whole genome shotgun (WGS) entry which is preliminary data.</text>
</comment>
<dbReference type="NCBIfam" id="NF045515">
    <property type="entry name" value="Glp_gephyrin"/>
    <property type="match status" value="1"/>
</dbReference>
<dbReference type="EMBL" id="VRMN01000001">
    <property type="protein sequence ID" value="KAA8498406.1"/>
    <property type="molecule type" value="Genomic_DNA"/>
</dbReference>
<comment type="catalytic activity">
    <reaction evidence="5">
        <text>adenylyl-molybdopterin + molybdate = Mo-molybdopterin + AMP + H(+)</text>
        <dbReference type="Rhea" id="RHEA:35047"/>
        <dbReference type="ChEBI" id="CHEBI:15378"/>
        <dbReference type="ChEBI" id="CHEBI:36264"/>
        <dbReference type="ChEBI" id="CHEBI:62727"/>
        <dbReference type="ChEBI" id="CHEBI:71302"/>
        <dbReference type="ChEBI" id="CHEBI:456215"/>
    </reaction>
</comment>
<dbReference type="GO" id="GO:0005829">
    <property type="term" value="C:cytosol"/>
    <property type="evidence" value="ECO:0007669"/>
    <property type="project" value="TreeGrafter"/>
</dbReference>
<gene>
    <name evidence="7" type="ORF">FVE85_5991</name>
</gene>
<dbReference type="InterPro" id="IPR038987">
    <property type="entry name" value="MoeA-like"/>
</dbReference>
<dbReference type="SUPFAM" id="SSF63867">
    <property type="entry name" value="MoeA C-terminal domain-like"/>
    <property type="match status" value="1"/>
</dbReference>
<evidence type="ECO:0000256" key="2">
    <source>
        <dbReference type="ARBA" id="ARBA00007589"/>
    </source>
</evidence>
<proteinExistence type="inferred from homology"/>
<dbReference type="NCBIfam" id="TIGR00177">
    <property type="entry name" value="molyb_syn"/>
    <property type="match status" value="1"/>
</dbReference>